<dbReference type="PANTHER" id="PTHR43272:SF32">
    <property type="entry name" value="AMP-DEPENDENT SYNTHETASE_LIGASE DOMAIN-CONTAINING PROTEIN"/>
    <property type="match status" value="1"/>
</dbReference>
<evidence type="ECO:0000259" key="6">
    <source>
        <dbReference type="Pfam" id="PF00501"/>
    </source>
</evidence>
<dbReference type="PROSITE" id="PS00455">
    <property type="entry name" value="AMP_BINDING"/>
    <property type="match status" value="1"/>
</dbReference>
<organism evidence="7 8">
    <name type="scientific">Microbacterium marmarense</name>
    <dbReference type="NCBI Taxonomy" id="3122051"/>
    <lineage>
        <taxon>Bacteria</taxon>
        <taxon>Bacillati</taxon>
        <taxon>Actinomycetota</taxon>
        <taxon>Actinomycetes</taxon>
        <taxon>Micrococcales</taxon>
        <taxon>Microbacteriaceae</taxon>
        <taxon>Microbacterium</taxon>
    </lineage>
</organism>
<dbReference type="PANTHER" id="PTHR43272">
    <property type="entry name" value="LONG-CHAIN-FATTY-ACID--COA LIGASE"/>
    <property type="match status" value="1"/>
</dbReference>
<evidence type="ECO:0000256" key="3">
    <source>
        <dbReference type="ARBA" id="ARBA00022832"/>
    </source>
</evidence>
<dbReference type="Pfam" id="PF00501">
    <property type="entry name" value="AMP-binding"/>
    <property type="match status" value="1"/>
</dbReference>
<name>A0ABU8LSP0_9MICO</name>
<dbReference type="InterPro" id="IPR000873">
    <property type="entry name" value="AMP-dep_synth/lig_dom"/>
</dbReference>
<evidence type="ECO:0000256" key="1">
    <source>
        <dbReference type="ARBA" id="ARBA00006432"/>
    </source>
</evidence>
<evidence type="ECO:0000256" key="4">
    <source>
        <dbReference type="ARBA" id="ARBA00023098"/>
    </source>
</evidence>
<comment type="similarity">
    <text evidence="1">Belongs to the ATP-dependent AMP-binding enzyme family.</text>
</comment>
<keyword evidence="8" id="KW-1185">Reference proteome</keyword>
<protein>
    <recommendedName>
        <fullName evidence="5">Acyl-CoA synthetase</fullName>
    </recommendedName>
</protein>
<gene>
    <name evidence="7" type="ORF">WDU96_06625</name>
</gene>
<dbReference type="RefSeq" id="WP_337337720.1">
    <property type="nucleotide sequence ID" value="NZ_JBBDGL010000002.1"/>
</dbReference>
<accession>A0ABU8LSP0</accession>
<dbReference type="CDD" id="cd05907">
    <property type="entry name" value="VL_LC_FACS_like"/>
    <property type="match status" value="1"/>
</dbReference>
<evidence type="ECO:0000313" key="8">
    <source>
        <dbReference type="Proteomes" id="UP001368654"/>
    </source>
</evidence>
<dbReference type="GO" id="GO:0016874">
    <property type="term" value="F:ligase activity"/>
    <property type="evidence" value="ECO:0007669"/>
    <property type="project" value="UniProtKB-KW"/>
</dbReference>
<sequence>MPETHTGTEGAAVVQFEVPAIVPADPQANVTDLLVDRLKKTPNLALFAVPDGEGWRDISTAEFHKQVVALAKGFAAAGIEPGDKIGFIARTTYEWTLVDFALFFAGAVMVPVYETSSPAQISWILNNSGAVGVIAELPDHTERVESVRDELTLVRNVWNMHTDDLNTLTAAGTDVTDDEIERRRTIANGSDIATLIYTSGSTGRPKGCVLTHSNFVELTRNSHRALSEVVAEPGASTLLFITTAHIFARFISLLNVEAGVKTGHQPDTKQLLPALGSFKPSYLLAVPRVFEKVYNSAEQKAEAGGKGKIFRAAAAAAVEHSTRLQDGKKISLGLKIKFALFDKLVYSKLREAMGGNIKHAVSGSAPLGPRLGHFFHSLGVTILEGYGLTETTAPATVNLATKSKIGTVGPVLPGVAVRLGEDDEIQVRGINVFKEYWQNPEATAETFDGEWFKTGDIGSFDDEGFLTITGRKKEIIVTAGGKNVAPAALEDPIRANPIVGQVVVVGDQKPFIGALITLDSEMLPTWLGNNGKPADMSLEQAAKDPAVRAEVQRAIDIANAKVSRAESIRKFTILSTEWTEGSGHLTPKMSIKRNVIMDDFADEIADIYDVPVNTTNVSLS</sequence>
<dbReference type="SUPFAM" id="SSF56801">
    <property type="entry name" value="Acetyl-CoA synthetase-like"/>
    <property type="match status" value="1"/>
</dbReference>
<keyword evidence="3" id="KW-0276">Fatty acid metabolism</keyword>
<proteinExistence type="inferred from homology"/>
<keyword evidence="4" id="KW-0443">Lipid metabolism</keyword>
<feature type="domain" description="AMP-dependent synthetase/ligase" evidence="6">
    <location>
        <begin position="49"/>
        <end position="437"/>
    </location>
</feature>
<dbReference type="Proteomes" id="UP001368654">
    <property type="component" value="Unassembled WGS sequence"/>
</dbReference>
<reference evidence="7 8" key="1">
    <citation type="submission" date="2024-02" db="EMBL/GenBank/DDBJ databases">
        <authorList>
            <person name="Saticioglu I.B."/>
        </authorList>
    </citation>
    <scope>NUCLEOTIDE SEQUENCE [LARGE SCALE GENOMIC DNA]</scope>
    <source>
        <strain evidence="7 8">Mu-86</strain>
    </source>
</reference>
<dbReference type="Gene3D" id="3.40.50.12780">
    <property type="entry name" value="N-terminal domain of ligase-like"/>
    <property type="match status" value="1"/>
</dbReference>
<evidence type="ECO:0000256" key="2">
    <source>
        <dbReference type="ARBA" id="ARBA00022598"/>
    </source>
</evidence>
<dbReference type="Pfam" id="PF23562">
    <property type="entry name" value="AMP-binding_C_3"/>
    <property type="match status" value="1"/>
</dbReference>
<dbReference type="EMBL" id="JBBDGL010000002">
    <property type="protein sequence ID" value="MEJ1155272.1"/>
    <property type="molecule type" value="Genomic_DNA"/>
</dbReference>
<dbReference type="InterPro" id="IPR042099">
    <property type="entry name" value="ANL_N_sf"/>
</dbReference>
<keyword evidence="2 7" id="KW-0436">Ligase</keyword>
<dbReference type="InterPro" id="IPR020845">
    <property type="entry name" value="AMP-binding_CS"/>
</dbReference>
<comment type="caution">
    <text evidence="7">The sequence shown here is derived from an EMBL/GenBank/DDBJ whole genome shotgun (WGS) entry which is preliminary data.</text>
</comment>
<evidence type="ECO:0000313" key="7">
    <source>
        <dbReference type="EMBL" id="MEJ1155272.1"/>
    </source>
</evidence>
<evidence type="ECO:0000256" key="5">
    <source>
        <dbReference type="ARBA" id="ARBA00032875"/>
    </source>
</evidence>